<organism evidence="2 3">
    <name type="scientific">Streptomyces tamarix</name>
    <dbReference type="NCBI Taxonomy" id="3078565"/>
    <lineage>
        <taxon>Bacteria</taxon>
        <taxon>Bacillati</taxon>
        <taxon>Actinomycetota</taxon>
        <taxon>Actinomycetes</taxon>
        <taxon>Kitasatosporales</taxon>
        <taxon>Streptomycetaceae</taxon>
        <taxon>Streptomyces</taxon>
    </lineage>
</organism>
<dbReference type="SUPFAM" id="SSF51735">
    <property type="entry name" value="NAD(P)-binding Rossmann-fold domains"/>
    <property type="match status" value="1"/>
</dbReference>
<dbReference type="PANTHER" id="PTHR43313">
    <property type="entry name" value="SHORT-CHAIN DEHYDROGENASE/REDUCTASE FAMILY 9C"/>
    <property type="match status" value="1"/>
</dbReference>
<dbReference type="PANTHER" id="PTHR43313:SF1">
    <property type="entry name" value="3BETA-HYDROXYSTEROID DEHYDROGENASE DHS-16"/>
    <property type="match status" value="1"/>
</dbReference>
<gene>
    <name evidence="2" type="ORF">RND61_09540</name>
</gene>
<name>A0ABU3QI13_9ACTN</name>
<proteinExistence type="inferred from homology"/>
<dbReference type="InterPro" id="IPR036291">
    <property type="entry name" value="NAD(P)-bd_dom_sf"/>
</dbReference>
<comment type="similarity">
    <text evidence="1">Belongs to the short-chain dehydrogenases/reductases (SDR) family.</text>
</comment>
<dbReference type="Pfam" id="PF00106">
    <property type="entry name" value="adh_short"/>
    <property type="match status" value="1"/>
</dbReference>
<evidence type="ECO:0000256" key="1">
    <source>
        <dbReference type="RuleBase" id="RU000363"/>
    </source>
</evidence>
<dbReference type="PRINTS" id="PR00080">
    <property type="entry name" value="SDRFAMILY"/>
</dbReference>
<dbReference type="CDD" id="cd05374">
    <property type="entry name" value="17beta-HSD-like_SDR_c"/>
    <property type="match status" value="1"/>
</dbReference>
<dbReference type="RefSeq" id="WP_315877397.1">
    <property type="nucleotide sequence ID" value="NZ_JAWCTQ010000008.1"/>
</dbReference>
<dbReference type="Gene3D" id="3.40.50.720">
    <property type="entry name" value="NAD(P)-binding Rossmann-like Domain"/>
    <property type="match status" value="1"/>
</dbReference>
<comment type="caution">
    <text evidence="2">The sequence shown here is derived from an EMBL/GenBank/DDBJ whole genome shotgun (WGS) entry which is preliminary data.</text>
</comment>
<dbReference type="GO" id="GO:0016491">
    <property type="term" value="F:oxidoreductase activity"/>
    <property type="evidence" value="ECO:0007669"/>
    <property type="project" value="UniProtKB-KW"/>
</dbReference>
<dbReference type="Proteomes" id="UP001250181">
    <property type="component" value="Unassembled WGS sequence"/>
</dbReference>
<keyword evidence="3" id="KW-1185">Reference proteome</keyword>
<dbReference type="EMBL" id="JAWCTQ010000008">
    <property type="protein sequence ID" value="MDT9682316.1"/>
    <property type="molecule type" value="Genomic_DNA"/>
</dbReference>
<dbReference type="PRINTS" id="PR00081">
    <property type="entry name" value="GDHRDH"/>
</dbReference>
<reference evidence="2 3" key="1">
    <citation type="submission" date="2023-09" db="EMBL/GenBank/DDBJ databases">
        <title>Streptomyces sp. nov.: A antagonism against Alternaria gaisen Producing Streptochlin, Isolated from Tamarix root soil.</title>
        <authorList>
            <person name="Chen Y."/>
        </authorList>
    </citation>
    <scope>NUCLEOTIDE SEQUENCE [LARGE SCALE GENOMIC DNA]</scope>
    <source>
        <strain evidence="2 3">TRM76323</strain>
    </source>
</reference>
<dbReference type="EC" id="1.1.-.-" evidence="2"/>
<accession>A0ABU3QI13</accession>
<protein>
    <submittedName>
        <fullName evidence="2">SDR family oxidoreductase</fullName>
        <ecNumber evidence="2">1.1.-.-</ecNumber>
    </submittedName>
</protein>
<sequence length="310" mass="33074">MTGRTVRGGLPARRRLPAHGAVVVTGASSGLGRECALELESRGFHVLAGVRRSEDGEKLLAESLYGRLRPVPIDITDDASVRASAELAAREYGGLRGLVNNAGICVPGPLECVDSDQFRRQLDVNVVGHLGMVRAHLPLLRQSRGRVVNVTSGLGKAAVPFLGAYSAAQFAKEALSDALRRELAPTGVRVSIVAPGAILTPIWNKVSEAGDRVLSDAPPAVAELYRSAFGAFMEGNGQQALASRTTPEDFVRAVVRALTDVRPRTRYWVGADARSMGRWARLLPDALLDRRFSGITASVGAPDPVDRRQG</sequence>
<evidence type="ECO:0000313" key="3">
    <source>
        <dbReference type="Proteomes" id="UP001250181"/>
    </source>
</evidence>
<keyword evidence="2" id="KW-0560">Oxidoreductase</keyword>
<evidence type="ECO:0000313" key="2">
    <source>
        <dbReference type="EMBL" id="MDT9682316.1"/>
    </source>
</evidence>
<dbReference type="InterPro" id="IPR002347">
    <property type="entry name" value="SDR_fam"/>
</dbReference>